<comment type="similarity">
    <text evidence="3">Belongs to the ustYa family.</text>
</comment>
<dbReference type="AlphaFoldDB" id="A0A139H434"/>
<keyword evidence="4" id="KW-0472">Membrane</keyword>
<evidence type="ECO:0000313" key="5">
    <source>
        <dbReference type="EMBL" id="KXS97250.1"/>
    </source>
</evidence>
<dbReference type="GO" id="GO:0016491">
    <property type="term" value="F:oxidoreductase activity"/>
    <property type="evidence" value="ECO:0007669"/>
    <property type="project" value="UniProtKB-KW"/>
</dbReference>
<evidence type="ECO:0000256" key="1">
    <source>
        <dbReference type="ARBA" id="ARBA00004685"/>
    </source>
</evidence>
<dbReference type="PANTHER" id="PTHR33365">
    <property type="entry name" value="YALI0B05434P"/>
    <property type="match status" value="1"/>
</dbReference>
<organism evidence="5 6">
    <name type="scientific">Pseudocercospora eumusae</name>
    <dbReference type="NCBI Taxonomy" id="321146"/>
    <lineage>
        <taxon>Eukaryota</taxon>
        <taxon>Fungi</taxon>
        <taxon>Dikarya</taxon>
        <taxon>Ascomycota</taxon>
        <taxon>Pezizomycotina</taxon>
        <taxon>Dothideomycetes</taxon>
        <taxon>Dothideomycetidae</taxon>
        <taxon>Mycosphaerellales</taxon>
        <taxon>Mycosphaerellaceae</taxon>
        <taxon>Pseudocercospora</taxon>
    </lineage>
</organism>
<comment type="caution">
    <text evidence="5">The sequence shown here is derived from an EMBL/GenBank/DDBJ whole genome shotgun (WGS) entry which is preliminary data.</text>
</comment>
<dbReference type="EMBL" id="LFZN01000148">
    <property type="protein sequence ID" value="KXS97250.1"/>
    <property type="molecule type" value="Genomic_DNA"/>
</dbReference>
<dbReference type="Proteomes" id="UP000070133">
    <property type="component" value="Unassembled WGS sequence"/>
</dbReference>
<dbReference type="STRING" id="321146.A0A139H434"/>
<keyword evidence="4" id="KW-0812">Transmembrane</keyword>
<gene>
    <name evidence="5" type="ORF">AC578_29</name>
</gene>
<evidence type="ECO:0000256" key="2">
    <source>
        <dbReference type="ARBA" id="ARBA00023002"/>
    </source>
</evidence>
<keyword evidence="2" id="KW-0560">Oxidoreductase</keyword>
<evidence type="ECO:0000313" key="6">
    <source>
        <dbReference type="Proteomes" id="UP000070133"/>
    </source>
</evidence>
<comment type="pathway">
    <text evidence="1">Mycotoxin biosynthesis.</text>
</comment>
<reference evidence="5 6" key="1">
    <citation type="submission" date="2015-07" db="EMBL/GenBank/DDBJ databases">
        <title>Comparative genomics of the Sigatoka disease complex on banana suggests a link between parallel evolutionary changes in Pseudocercospora fijiensis and Pseudocercospora eumusae and increased virulence on the banana host.</title>
        <authorList>
            <person name="Chang T.-C."/>
            <person name="Salvucci A."/>
            <person name="Crous P.W."/>
            <person name="Stergiopoulos I."/>
        </authorList>
    </citation>
    <scope>NUCLEOTIDE SEQUENCE [LARGE SCALE GENOMIC DNA]</scope>
    <source>
        <strain evidence="5 6">CBS 114824</strain>
    </source>
</reference>
<name>A0A139H434_9PEZI</name>
<dbReference type="GO" id="GO:0043386">
    <property type="term" value="P:mycotoxin biosynthetic process"/>
    <property type="evidence" value="ECO:0007669"/>
    <property type="project" value="InterPro"/>
</dbReference>
<keyword evidence="4" id="KW-1133">Transmembrane helix</keyword>
<evidence type="ECO:0000256" key="3">
    <source>
        <dbReference type="ARBA" id="ARBA00035112"/>
    </source>
</evidence>
<dbReference type="OrthoDB" id="3687641at2759"/>
<accession>A0A139H434</accession>
<evidence type="ECO:0000256" key="4">
    <source>
        <dbReference type="SAM" id="Phobius"/>
    </source>
</evidence>
<dbReference type="Pfam" id="PF11807">
    <property type="entry name" value="UstYa"/>
    <property type="match status" value="1"/>
</dbReference>
<sequence length="417" mass="46723">MPRESGDVEKLGARSKTEAANLELPYVFFLPVIPRPDITTELPTNPTRSSQVNEAFVLLSVPYGSIISIDPFFCREDAMAESKYSDIPIHDRERLLGSDSEAADVSPKSQRPWKRNLPWILNAVLGILVAILAIQLWKVPRDRYQHTGDVNGMAPRFSQKLVKFMPEPRTHASIGHPDKKKETDDFWLTFAPAGFGLLDIKDYSPGKYPKLAKPTIKEGYNVVDTSMAHQLHCLHSIMDAYNQMAQGLPPHHGGHMIRAEDHSWHLGHCFDYIRQGIMCCGDTALEGAATMFPEGKEGSDGWNTYHVCKSYPEVKGWIEDMMFLNHVNSTEEERVATETGTQPVEEGLSLFDNRTYLETNMELSRSAQATTVSPKVSKIVIPIFDMSGSGAALLDKLEKEALNNANRSQPRHESFQP</sequence>
<proteinExistence type="inferred from homology"/>
<dbReference type="InterPro" id="IPR021765">
    <property type="entry name" value="UstYa-like"/>
</dbReference>
<protein>
    <submittedName>
        <fullName evidence="5">Uncharacterized protein</fullName>
    </submittedName>
</protein>
<dbReference type="PANTHER" id="PTHR33365:SF11">
    <property type="entry name" value="TAT PATHWAY SIGNAL SEQUENCE"/>
    <property type="match status" value="1"/>
</dbReference>
<keyword evidence="6" id="KW-1185">Reference proteome</keyword>
<feature type="transmembrane region" description="Helical" evidence="4">
    <location>
        <begin position="117"/>
        <end position="137"/>
    </location>
</feature>